<comment type="caution">
    <text evidence="8">The sequence shown here is derived from an EMBL/GenBank/DDBJ whole genome shotgun (WGS) entry which is preliminary data.</text>
</comment>
<dbReference type="GO" id="GO:0000160">
    <property type="term" value="P:phosphorelay signal transduction system"/>
    <property type="evidence" value="ECO:0007669"/>
    <property type="project" value="UniProtKB-KW"/>
</dbReference>
<evidence type="ECO:0000256" key="4">
    <source>
        <dbReference type="SAM" id="MobiDB-lite"/>
    </source>
</evidence>
<sequence length="450" mass="46964">MTTTATPRRASTRLPLRRPLRASASAVVPGAHGTPLPQEAPRRVVGGVCAGLAAHLGLAVAGVRLAMVAAAFMAGAGVLLYLLLWAFVPAGDPWAEAAGQVPPARARLASRLQSPSDGASRLSANATTLLGGGALVLAALLITVWRAGYLPAGQWLLPALVIAAGAALSWSQIDAVTGPERDRGATLRLAGGVVLAAVGILLVIGADTPPRVLLTGALTGGALVICIALVLAPVWLQTNRAMNQARAAEVREAERADIAAHLHDSVLQTLTLIRKRADEPETVARLARSQERELRAWLYTDRPEAGTSVADAVRDLVGEIEDRYGVGIDLVIVGDRAPDRETEVVVAAAREALSNAVRHGAPPVSVYAEIAAESLEVFVRDRGTGFDLDEIASDRHGVRESIIARMSRHGGQARIRRLEQGTEVHLALTSSLPASSSSSSHRPTSVSSGS</sequence>
<dbReference type="InterPro" id="IPR050482">
    <property type="entry name" value="Sensor_HK_TwoCompSys"/>
</dbReference>
<keyword evidence="2" id="KW-0418">Kinase</keyword>
<feature type="domain" description="Histidine kinase/HSP90-like ATPase" evidence="7">
    <location>
        <begin position="338"/>
        <end position="395"/>
    </location>
</feature>
<dbReference type="AlphaFoldDB" id="A0A2I1KT33"/>
<proteinExistence type="predicted"/>
<keyword evidence="5" id="KW-1133">Transmembrane helix</keyword>
<dbReference type="SUPFAM" id="SSF55874">
    <property type="entry name" value="ATPase domain of HSP90 chaperone/DNA topoisomerase II/histidine kinase"/>
    <property type="match status" value="1"/>
</dbReference>
<feature type="transmembrane region" description="Helical" evidence="5">
    <location>
        <begin position="212"/>
        <end position="236"/>
    </location>
</feature>
<accession>A0A2I1KT33</accession>
<dbReference type="PANTHER" id="PTHR24421">
    <property type="entry name" value="NITRATE/NITRITE SENSOR PROTEIN NARX-RELATED"/>
    <property type="match status" value="1"/>
</dbReference>
<keyword evidence="3" id="KW-0902">Two-component regulatory system</keyword>
<dbReference type="Proteomes" id="UP000234778">
    <property type="component" value="Unassembled WGS sequence"/>
</dbReference>
<feature type="transmembrane region" description="Helical" evidence="5">
    <location>
        <begin position="155"/>
        <end position="173"/>
    </location>
</feature>
<dbReference type="Gene3D" id="3.30.565.10">
    <property type="entry name" value="Histidine kinase-like ATPase, C-terminal domain"/>
    <property type="match status" value="1"/>
</dbReference>
<keyword evidence="1" id="KW-0808">Transferase</keyword>
<feature type="transmembrane region" description="Helical" evidence="5">
    <location>
        <begin position="69"/>
        <end position="88"/>
    </location>
</feature>
<feature type="region of interest" description="Disordered" evidence="4">
    <location>
        <begin position="430"/>
        <end position="450"/>
    </location>
</feature>
<feature type="transmembrane region" description="Helical" evidence="5">
    <location>
        <begin position="185"/>
        <end position="206"/>
    </location>
</feature>
<dbReference type="InterPro" id="IPR007168">
    <property type="entry name" value="Phageshock_PspC_N"/>
</dbReference>
<reference evidence="8 9" key="1">
    <citation type="submission" date="2017-12" db="EMBL/GenBank/DDBJ databases">
        <title>Phylogenetic diversity of female urinary microbiome.</title>
        <authorList>
            <person name="Thomas-White K."/>
            <person name="Wolfe A.J."/>
        </authorList>
    </citation>
    <scope>NUCLEOTIDE SEQUENCE [LARGE SCALE GENOMIC DNA]</scope>
    <source>
        <strain evidence="8 9">UMB0319</strain>
    </source>
</reference>
<feature type="domain" description="Phage shock protein PspC N-terminal" evidence="6">
    <location>
        <begin position="42"/>
        <end position="90"/>
    </location>
</feature>
<evidence type="ECO:0000256" key="1">
    <source>
        <dbReference type="ARBA" id="ARBA00022679"/>
    </source>
</evidence>
<dbReference type="EMBL" id="PKHA01000004">
    <property type="protein sequence ID" value="PKY98793.1"/>
    <property type="molecule type" value="Genomic_DNA"/>
</dbReference>
<evidence type="ECO:0000259" key="7">
    <source>
        <dbReference type="Pfam" id="PF13581"/>
    </source>
</evidence>
<dbReference type="InterPro" id="IPR036890">
    <property type="entry name" value="HATPase_C_sf"/>
</dbReference>
<dbReference type="InterPro" id="IPR003594">
    <property type="entry name" value="HATPase_dom"/>
</dbReference>
<dbReference type="RefSeq" id="WP_081449151.1">
    <property type="nucleotide sequence ID" value="NZ_CP136961.1"/>
</dbReference>
<dbReference type="Pfam" id="PF04024">
    <property type="entry name" value="PspC"/>
    <property type="match status" value="1"/>
</dbReference>
<evidence type="ECO:0000256" key="2">
    <source>
        <dbReference type="ARBA" id="ARBA00022777"/>
    </source>
</evidence>
<dbReference type="GO" id="GO:0016301">
    <property type="term" value="F:kinase activity"/>
    <property type="evidence" value="ECO:0007669"/>
    <property type="project" value="UniProtKB-KW"/>
</dbReference>
<dbReference type="Pfam" id="PF13581">
    <property type="entry name" value="HATPase_c_2"/>
    <property type="match status" value="1"/>
</dbReference>
<gene>
    <name evidence="8" type="ORF">CYJ26_05180</name>
</gene>
<organism evidence="8 9">
    <name type="scientific">Actinomyces urogenitalis</name>
    <dbReference type="NCBI Taxonomy" id="103621"/>
    <lineage>
        <taxon>Bacteria</taxon>
        <taxon>Bacillati</taxon>
        <taxon>Actinomycetota</taxon>
        <taxon>Actinomycetes</taxon>
        <taxon>Actinomycetales</taxon>
        <taxon>Actinomycetaceae</taxon>
        <taxon>Actinomyces</taxon>
    </lineage>
</organism>
<evidence type="ECO:0000313" key="9">
    <source>
        <dbReference type="Proteomes" id="UP000234778"/>
    </source>
</evidence>
<evidence type="ECO:0000256" key="5">
    <source>
        <dbReference type="SAM" id="Phobius"/>
    </source>
</evidence>
<evidence type="ECO:0000256" key="3">
    <source>
        <dbReference type="ARBA" id="ARBA00023012"/>
    </source>
</evidence>
<keyword evidence="5" id="KW-0472">Membrane</keyword>
<dbReference type="CDD" id="cd16936">
    <property type="entry name" value="HATPase_RsbW-like"/>
    <property type="match status" value="1"/>
</dbReference>
<feature type="transmembrane region" description="Helical" evidence="5">
    <location>
        <begin position="129"/>
        <end position="149"/>
    </location>
</feature>
<protein>
    <submittedName>
        <fullName evidence="8">PspC domain-containing protein</fullName>
    </submittedName>
</protein>
<evidence type="ECO:0000313" key="8">
    <source>
        <dbReference type="EMBL" id="PKY98793.1"/>
    </source>
</evidence>
<dbReference type="PANTHER" id="PTHR24421:SF61">
    <property type="entry name" value="OXYGEN SENSOR HISTIDINE KINASE NREB"/>
    <property type="match status" value="1"/>
</dbReference>
<evidence type="ECO:0000259" key="6">
    <source>
        <dbReference type="Pfam" id="PF04024"/>
    </source>
</evidence>
<dbReference type="GeneID" id="81708325"/>
<keyword evidence="5" id="KW-0812">Transmembrane</keyword>
<name>A0A2I1KT33_9ACTO</name>